<dbReference type="InterPro" id="IPR010982">
    <property type="entry name" value="Lambda_DNA-bd_dom_sf"/>
</dbReference>
<protein>
    <submittedName>
        <fullName evidence="3">Helix-turn-helix domain-containing protein</fullName>
    </submittedName>
</protein>
<evidence type="ECO:0000313" key="4">
    <source>
        <dbReference type="Proteomes" id="UP000607645"/>
    </source>
</evidence>
<reference evidence="3" key="1">
    <citation type="submission" date="2020-08" db="EMBL/GenBank/DDBJ databases">
        <title>Genome public.</title>
        <authorList>
            <person name="Liu C."/>
            <person name="Sun Q."/>
        </authorList>
    </citation>
    <scope>NUCLEOTIDE SEQUENCE</scope>
    <source>
        <strain evidence="3">NSJ-52</strain>
    </source>
</reference>
<dbReference type="GO" id="GO:0003677">
    <property type="term" value="F:DNA binding"/>
    <property type="evidence" value="ECO:0007669"/>
    <property type="project" value="UniProtKB-KW"/>
</dbReference>
<name>A0A8J6JNQ8_9FIRM</name>
<accession>A0A8J6JNQ8</accession>
<dbReference type="PANTHER" id="PTHR46558:SF11">
    <property type="entry name" value="HTH-TYPE TRANSCRIPTIONAL REGULATOR XRE"/>
    <property type="match status" value="1"/>
</dbReference>
<organism evidence="3 4">
    <name type="scientific">Lawsonibacter faecis</name>
    <dbReference type="NCBI Taxonomy" id="2763052"/>
    <lineage>
        <taxon>Bacteria</taxon>
        <taxon>Bacillati</taxon>
        <taxon>Bacillota</taxon>
        <taxon>Clostridia</taxon>
        <taxon>Eubacteriales</taxon>
        <taxon>Oscillospiraceae</taxon>
        <taxon>Lawsonibacter</taxon>
    </lineage>
</organism>
<feature type="domain" description="HTH cro/C1-type" evidence="2">
    <location>
        <begin position="7"/>
        <end position="61"/>
    </location>
</feature>
<dbReference type="InterPro" id="IPR011990">
    <property type="entry name" value="TPR-like_helical_dom_sf"/>
</dbReference>
<dbReference type="SMART" id="SM00530">
    <property type="entry name" value="HTH_XRE"/>
    <property type="match status" value="1"/>
</dbReference>
<evidence type="ECO:0000256" key="1">
    <source>
        <dbReference type="ARBA" id="ARBA00023125"/>
    </source>
</evidence>
<dbReference type="Proteomes" id="UP000607645">
    <property type="component" value="Unassembled WGS sequence"/>
</dbReference>
<sequence>MPMNEIIREQRKALGLTQEQVADYLGVTAPAVNKWEKGATCPDIALLSPLARLLRVDPNTLLCFGEGPTGQEVARLCSEIGAAMRTGGFARGFDLAMTHLRTYPACAPLLHSAAMLLDGGLMMSGLSPEEREPYAARIITLYERAADCGDGEIRVSSTFLLASKHIASGQYDSAQALLDRLPERSAMDKRLLQANLWARQGKLAQAAEVLESRLLSALNELQALLLPLAEIARKEGRAGDADRIAEMAGQAVDLFGQWSYAAAVPPFQLALAREDAAAALARLSELLEAVLAPWDCRSSPLYRHLPLRESPGDFGAQFLPALLADLESDPGCDFLRTSPEFHALIARYRAKC</sequence>
<dbReference type="Gene3D" id="1.25.40.10">
    <property type="entry name" value="Tetratricopeptide repeat domain"/>
    <property type="match status" value="1"/>
</dbReference>
<evidence type="ECO:0000313" key="3">
    <source>
        <dbReference type="EMBL" id="MBC5738657.1"/>
    </source>
</evidence>
<dbReference type="InterPro" id="IPR001387">
    <property type="entry name" value="Cro/C1-type_HTH"/>
</dbReference>
<dbReference type="EMBL" id="JACOPQ010000019">
    <property type="protein sequence ID" value="MBC5738657.1"/>
    <property type="molecule type" value="Genomic_DNA"/>
</dbReference>
<dbReference type="CDD" id="cd00093">
    <property type="entry name" value="HTH_XRE"/>
    <property type="match status" value="1"/>
</dbReference>
<dbReference type="RefSeq" id="WP_186920324.1">
    <property type="nucleotide sequence ID" value="NZ_JACOPQ010000019.1"/>
</dbReference>
<proteinExistence type="predicted"/>
<keyword evidence="4" id="KW-1185">Reference proteome</keyword>
<dbReference type="SUPFAM" id="SSF47413">
    <property type="entry name" value="lambda repressor-like DNA-binding domains"/>
    <property type="match status" value="1"/>
</dbReference>
<comment type="caution">
    <text evidence="3">The sequence shown here is derived from an EMBL/GenBank/DDBJ whole genome shotgun (WGS) entry which is preliminary data.</text>
</comment>
<keyword evidence="1" id="KW-0238">DNA-binding</keyword>
<gene>
    <name evidence="3" type="ORF">H8S62_16725</name>
</gene>
<dbReference type="Gene3D" id="1.10.260.40">
    <property type="entry name" value="lambda repressor-like DNA-binding domains"/>
    <property type="match status" value="1"/>
</dbReference>
<dbReference type="PANTHER" id="PTHR46558">
    <property type="entry name" value="TRACRIPTIONAL REGULATORY PROTEIN-RELATED-RELATED"/>
    <property type="match status" value="1"/>
</dbReference>
<evidence type="ECO:0000259" key="2">
    <source>
        <dbReference type="PROSITE" id="PS50943"/>
    </source>
</evidence>
<dbReference type="Pfam" id="PF01381">
    <property type="entry name" value="HTH_3"/>
    <property type="match status" value="1"/>
</dbReference>
<dbReference type="AlphaFoldDB" id="A0A8J6JNQ8"/>
<dbReference type="PROSITE" id="PS50943">
    <property type="entry name" value="HTH_CROC1"/>
    <property type="match status" value="1"/>
</dbReference>